<reference evidence="5" key="1">
    <citation type="submission" date="2020-04" db="EMBL/GenBank/DDBJ databases">
        <title>Draft genome resource of the tomato pathogen Pseudocercospora fuligena.</title>
        <authorList>
            <person name="Zaccaron A."/>
        </authorList>
    </citation>
    <scope>NUCLEOTIDE SEQUENCE</scope>
    <source>
        <strain evidence="5">PF001</strain>
    </source>
</reference>
<dbReference type="PANTHER" id="PTHR23077">
    <property type="entry name" value="AAA-FAMILY ATPASE"/>
    <property type="match status" value="1"/>
</dbReference>
<dbReference type="PROSITE" id="PS00674">
    <property type="entry name" value="AAA"/>
    <property type="match status" value="1"/>
</dbReference>
<dbReference type="PANTHER" id="PTHR23077:SF27">
    <property type="entry name" value="ATPASE FAMILY GENE 2 PROTEIN HOMOLOG A"/>
    <property type="match status" value="1"/>
</dbReference>
<keyword evidence="6" id="KW-1185">Reference proteome</keyword>
<protein>
    <recommendedName>
        <fullName evidence="4">AAA+ ATPase domain-containing protein</fullName>
    </recommendedName>
</protein>
<sequence>MSTNNTPRKGANKDKAMAEALHVVVRDLPSQGLEGAFRVHVLPDSLQQAQLKVGDICEITSEDGTTGYGIAWRADDRMGSRPKNRPAKMTETFRSACGFEEGSKVTISGTDAKVYRADKIVLTDVTPAEYKLPDDLDDGCWRIRIEHLFSQCEAVAPGISFDVLGKRKLRRRYYIDSIESTDAPDASLFSIWDNTQLVISGTSVRPVSTEAVQNPSMTVIAVNGDTSNGSSNRSSGVAPSMNRLSLNGNTSPSALNTDRIGGLLEATQKLNSKIRLLLGSLERFNQMSKVFRVNKPILIHGYEGTGKSTLLNALADCGFKKVLRLDKPCLNGGSVAKNQQIIRDLFADARENEPSLILMDDLEKLTPTDDVAYATTIGRELEAVLESRIMVVAATRLTRDIESSLLDGNRFALTIELPIPDLAAREQILNVLRRKPAFAKDSVSTELATRTHGFTGRDLATLCIRADESALDRCLREIEELAMARSPTPPAYEQVMGTTINAASTPSEPRQEIMLTDFEAVLPTVRPAALRETFTEKPSTSWGDIGGSSQVKESFDRIIGWPLKYKEQMSRIALQPPKGVLLYGPPGCSKTLTAQAVANSYNFNFIAIKGAELISMYVGESERAVREVFRKARAASPCVIFFDEIDSIGSDRDSGTKGLNVLTTLLNEMDGFELLKDVFILAATNKPESLDLALMRPGRFDKHVYLGPPNDVARQEILMIATRNVSLSADISIDTLVAETEGYSGAEIMRISHVAKEAAFKRWIDDRGDVRICSTDFEEALHEVKRGISSDMLAAYEAFASRAEG</sequence>
<evidence type="ECO:0000313" key="6">
    <source>
        <dbReference type="Proteomes" id="UP000660729"/>
    </source>
</evidence>
<dbReference type="Gene3D" id="3.40.50.300">
    <property type="entry name" value="P-loop containing nucleotide triphosphate hydrolases"/>
    <property type="match status" value="2"/>
</dbReference>
<keyword evidence="1" id="KW-0547">Nucleotide-binding</keyword>
<dbReference type="AlphaFoldDB" id="A0A8H6VIU9"/>
<dbReference type="InterPro" id="IPR027417">
    <property type="entry name" value="P-loop_NTPase"/>
</dbReference>
<dbReference type="InterPro" id="IPR050168">
    <property type="entry name" value="AAA_ATPase_domain"/>
</dbReference>
<dbReference type="SMART" id="SM00382">
    <property type="entry name" value="AAA"/>
    <property type="match status" value="2"/>
</dbReference>
<dbReference type="FunFam" id="3.40.50.300:FF:001025">
    <property type="entry name" value="ATPase family, AAA domain-containing 2B"/>
    <property type="match status" value="1"/>
</dbReference>
<evidence type="ECO:0000256" key="3">
    <source>
        <dbReference type="ARBA" id="ARBA00023054"/>
    </source>
</evidence>
<dbReference type="Pfam" id="PF17862">
    <property type="entry name" value="AAA_lid_3"/>
    <property type="match status" value="1"/>
</dbReference>
<dbReference type="InterPro" id="IPR003959">
    <property type="entry name" value="ATPase_AAA_core"/>
</dbReference>
<dbReference type="EMBL" id="JABCIY010000151">
    <property type="protein sequence ID" value="KAF7192012.1"/>
    <property type="molecule type" value="Genomic_DNA"/>
</dbReference>
<comment type="caution">
    <text evidence="5">The sequence shown here is derived from an EMBL/GenBank/DDBJ whole genome shotgun (WGS) entry which is preliminary data.</text>
</comment>
<keyword evidence="3" id="KW-0175">Coiled coil</keyword>
<name>A0A8H6VIU9_9PEZI</name>
<dbReference type="GO" id="GO:0016887">
    <property type="term" value="F:ATP hydrolysis activity"/>
    <property type="evidence" value="ECO:0007669"/>
    <property type="project" value="InterPro"/>
</dbReference>
<dbReference type="Proteomes" id="UP000660729">
    <property type="component" value="Unassembled WGS sequence"/>
</dbReference>
<dbReference type="SUPFAM" id="SSF52540">
    <property type="entry name" value="P-loop containing nucleoside triphosphate hydrolases"/>
    <property type="match status" value="2"/>
</dbReference>
<evidence type="ECO:0000313" key="5">
    <source>
        <dbReference type="EMBL" id="KAF7192012.1"/>
    </source>
</evidence>
<gene>
    <name evidence="5" type="ORF">HII31_06657</name>
</gene>
<dbReference type="Pfam" id="PF00004">
    <property type="entry name" value="AAA"/>
    <property type="match status" value="2"/>
</dbReference>
<dbReference type="GO" id="GO:0005524">
    <property type="term" value="F:ATP binding"/>
    <property type="evidence" value="ECO:0007669"/>
    <property type="project" value="UniProtKB-KW"/>
</dbReference>
<feature type="domain" description="AAA+ ATPase" evidence="4">
    <location>
        <begin position="293"/>
        <end position="421"/>
    </location>
</feature>
<feature type="domain" description="AAA+ ATPase" evidence="4">
    <location>
        <begin position="576"/>
        <end position="710"/>
    </location>
</feature>
<dbReference type="Gene3D" id="1.10.8.60">
    <property type="match status" value="2"/>
</dbReference>
<proteinExistence type="predicted"/>
<accession>A0A8H6VIU9</accession>
<keyword evidence="2" id="KW-0067">ATP-binding</keyword>
<dbReference type="InterPro" id="IPR041569">
    <property type="entry name" value="AAA_lid_3"/>
</dbReference>
<organism evidence="5 6">
    <name type="scientific">Pseudocercospora fuligena</name>
    <dbReference type="NCBI Taxonomy" id="685502"/>
    <lineage>
        <taxon>Eukaryota</taxon>
        <taxon>Fungi</taxon>
        <taxon>Dikarya</taxon>
        <taxon>Ascomycota</taxon>
        <taxon>Pezizomycotina</taxon>
        <taxon>Dothideomycetes</taxon>
        <taxon>Dothideomycetidae</taxon>
        <taxon>Mycosphaerellales</taxon>
        <taxon>Mycosphaerellaceae</taxon>
        <taxon>Pseudocercospora</taxon>
    </lineage>
</organism>
<dbReference type="GO" id="GO:0005737">
    <property type="term" value="C:cytoplasm"/>
    <property type="evidence" value="ECO:0007669"/>
    <property type="project" value="TreeGrafter"/>
</dbReference>
<dbReference type="OrthoDB" id="27435at2759"/>
<dbReference type="InterPro" id="IPR003960">
    <property type="entry name" value="ATPase_AAA_CS"/>
</dbReference>
<evidence type="ECO:0000259" key="4">
    <source>
        <dbReference type="SMART" id="SM00382"/>
    </source>
</evidence>
<evidence type="ECO:0000256" key="2">
    <source>
        <dbReference type="ARBA" id="ARBA00022840"/>
    </source>
</evidence>
<dbReference type="InterPro" id="IPR003593">
    <property type="entry name" value="AAA+_ATPase"/>
</dbReference>
<evidence type="ECO:0000256" key="1">
    <source>
        <dbReference type="ARBA" id="ARBA00022741"/>
    </source>
</evidence>